<dbReference type="Proteomes" id="UP000322659">
    <property type="component" value="Unassembled WGS sequence"/>
</dbReference>
<accession>A0A5C8F4Q9</accession>
<dbReference type="AlphaFoldDB" id="A0A5C8F4Q9"/>
<protein>
    <submittedName>
        <fullName evidence="4">PRD domain-containing protein</fullName>
    </submittedName>
</protein>
<dbReference type="Proteomes" id="UP000324574">
    <property type="component" value="Unassembled WGS sequence"/>
</dbReference>
<organism evidence="4 7">
    <name type="scientific">Brachyspira aalborgi</name>
    <dbReference type="NCBI Taxonomy" id="29522"/>
    <lineage>
        <taxon>Bacteria</taxon>
        <taxon>Pseudomonadati</taxon>
        <taxon>Spirochaetota</taxon>
        <taxon>Spirochaetia</taxon>
        <taxon>Brachyspirales</taxon>
        <taxon>Brachyspiraceae</taxon>
        <taxon>Brachyspira</taxon>
    </lineage>
</organism>
<evidence type="ECO:0000313" key="5">
    <source>
        <dbReference type="Proteomes" id="UP000322659"/>
    </source>
</evidence>
<evidence type="ECO:0000313" key="6">
    <source>
        <dbReference type="Proteomes" id="UP000324336"/>
    </source>
</evidence>
<keyword evidence="5" id="KW-1185">Reference proteome</keyword>
<evidence type="ECO:0000313" key="2">
    <source>
        <dbReference type="EMBL" id="TXJ25185.1"/>
    </source>
</evidence>
<evidence type="ECO:0000259" key="1">
    <source>
        <dbReference type="PROSITE" id="PS51372"/>
    </source>
</evidence>
<dbReference type="Pfam" id="PF00874">
    <property type="entry name" value="PRD"/>
    <property type="match status" value="1"/>
</dbReference>
<reference evidence="5 6" key="1">
    <citation type="journal article" date="1992" name="Lakartidningen">
        <title>[Penicillin V and not amoxicillin is the first choice preparation in acute otitis].</title>
        <authorList>
            <person name="Kamme C."/>
            <person name="Lundgren K."/>
            <person name="Prellner K."/>
        </authorList>
    </citation>
    <scope>NUCLEOTIDE SEQUENCE [LARGE SCALE GENOMIC DNA]</scope>
    <source>
        <strain evidence="4 7">PC3714II</strain>
        <strain evidence="2 6">PC4597II</strain>
        <strain evidence="3 5">PC5099IV</strain>
    </source>
</reference>
<dbReference type="SUPFAM" id="SSF63520">
    <property type="entry name" value="PTS-regulatory domain, PRD"/>
    <property type="match status" value="1"/>
</dbReference>
<dbReference type="InterPro" id="IPR011608">
    <property type="entry name" value="PRD"/>
</dbReference>
<comment type="caution">
    <text evidence="4">The sequence shown here is derived from an EMBL/GenBank/DDBJ whole genome shotgun (WGS) entry which is preliminary data.</text>
</comment>
<feature type="domain" description="PRD" evidence="1">
    <location>
        <begin position="19"/>
        <end position="123"/>
    </location>
</feature>
<dbReference type="PROSITE" id="PS51372">
    <property type="entry name" value="PRD_2"/>
    <property type="match status" value="1"/>
</dbReference>
<dbReference type="Gene3D" id="1.10.1790.10">
    <property type="entry name" value="PRD domain"/>
    <property type="match status" value="1"/>
</dbReference>
<dbReference type="GO" id="GO:0006355">
    <property type="term" value="P:regulation of DNA-templated transcription"/>
    <property type="evidence" value="ECO:0007669"/>
    <property type="project" value="InterPro"/>
</dbReference>
<gene>
    <name evidence="4" type="ORF">EPJ70_02605</name>
    <name evidence="3" type="ORF">EPJ71_10215</name>
    <name evidence="2" type="ORF">EPJ73_06875</name>
</gene>
<evidence type="ECO:0000313" key="4">
    <source>
        <dbReference type="EMBL" id="TXJ45295.1"/>
    </source>
</evidence>
<dbReference type="EMBL" id="SAYA01000021">
    <property type="protein sequence ID" value="TXJ25185.1"/>
    <property type="molecule type" value="Genomic_DNA"/>
</dbReference>
<dbReference type="EMBL" id="SAXZ01000014">
    <property type="protein sequence ID" value="TXJ31099.1"/>
    <property type="molecule type" value="Genomic_DNA"/>
</dbReference>
<evidence type="ECO:0000313" key="7">
    <source>
        <dbReference type="Proteomes" id="UP000324574"/>
    </source>
</evidence>
<evidence type="ECO:0000313" key="3">
    <source>
        <dbReference type="EMBL" id="TXJ31099.1"/>
    </source>
</evidence>
<dbReference type="Proteomes" id="UP000324336">
    <property type="component" value="Unassembled WGS sequence"/>
</dbReference>
<dbReference type="RefSeq" id="WP_147525948.1">
    <property type="nucleotide sequence ID" value="NZ_SAXV01000022.1"/>
</dbReference>
<reference evidence="4" key="2">
    <citation type="submission" date="2019-01" db="EMBL/GenBank/DDBJ databases">
        <authorList>
            <person name="Thorell K."/>
        </authorList>
    </citation>
    <scope>NUCLEOTIDE SEQUENCE</scope>
    <source>
        <strain evidence="4">PC3714II</strain>
        <strain evidence="2">PC4597II</strain>
        <strain evidence="3">PC5099IV</strain>
    </source>
</reference>
<proteinExistence type="predicted"/>
<dbReference type="EMBL" id="SAYG01000006">
    <property type="protein sequence ID" value="TXJ45295.1"/>
    <property type="molecule type" value="Genomic_DNA"/>
</dbReference>
<sequence length="123" mass="14368">MDISMTLEDRLEILENSSVIDSDIKVSMLKIISVFKDKYKIILTEENGSMLITHISMALVRIRSNQDIKEIDNSAYEEVIDSEYFQEANNIYKDLENILNIPIPEYEKKYILVNICVILENYI</sequence>
<dbReference type="InterPro" id="IPR036634">
    <property type="entry name" value="PRD_sf"/>
</dbReference>
<name>A0A5C8F4Q9_9SPIR</name>